<feature type="transmembrane region" description="Helical" evidence="1">
    <location>
        <begin position="139"/>
        <end position="160"/>
    </location>
</feature>
<dbReference type="RefSeq" id="XP_067479421.1">
    <property type="nucleotide sequence ID" value="XM_067617873.1"/>
</dbReference>
<evidence type="ECO:0000313" key="2">
    <source>
        <dbReference type="EMBL" id="OJJ72173.1"/>
    </source>
</evidence>
<gene>
    <name evidence="2" type="ORF">ASPBRDRAFT_126517</name>
</gene>
<dbReference type="Proteomes" id="UP000184499">
    <property type="component" value="Unassembled WGS sequence"/>
</dbReference>
<sequence length="350" mass="39165">MIYAPSPLFWVTLFRELLNTFIHSAGDGPLLAQAHTIWQNSPAHTENVYLVVPIIFGITVNCLIRYIVGHVLMSILILESVEKQATGFNSELSNKPAPSSRRLFHTIATLYHKGNIRLLFNGIGSACSYWIKHLCTKEVLMTAVFLPSPVAYILASVLLAENRFLWTARTILPRDQQRFVPHTRDRQRWKALVPATTLHAVADSFMMHLPALFERDLAPSVVMENTRAYLSGIVGSDILVAGVMLAAQLLVLFPSFVALILVHASMLPPACETVVSAPVNQRRQQQEQQEQRGRRVGEVFSAFKRPLQVQDTMKIIGARHVLCCLELHGKMCVCLVGVSAMVHLAVYYMK</sequence>
<dbReference type="EMBL" id="KV878684">
    <property type="protein sequence ID" value="OJJ72173.1"/>
    <property type="molecule type" value="Genomic_DNA"/>
</dbReference>
<dbReference type="STRING" id="767769.A0A1L9UKE5"/>
<evidence type="ECO:0000256" key="1">
    <source>
        <dbReference type="SAM" id="Phobius"/>
    </source>
</evidence>
<dbReference type="VEuPathDB" id="FungiDB:ASPBRDRAFT_126517"/>
<dbReference type="GeneID" id="93570361"/>
<keyword evidence="1" id="KW-1133">Transmembrane helix</keyword>
<accession>A0A1L9UKE5</accession>
<dbReference type="OrthoDB" id="2896006at2759"/>
<keyword evidence="3" id="KW-1185">Reference proteome</keyword>
<dbReference type="AlphaFoldDB" id="A0A1L9UKE5"/>
<feature type="transmembrane region" description="Helical" evidence="1">
    <location>
        <begin position="238"/>
        <end position="262"/>
    </location>
</feature>
<evidence type="ECO:0000313" key="3">
    <source>
        <dbReference type="Proteomes" id="UP000184499"/>
    </source>
</evidence>
<feature type="transmembrane region" description="Helical" evidence="1">
    <location>
        <begin position="48"/>
        <end position="68"/>
    </location>
</feature>
<feature type="transmembrane region" description="Helical" evidence="1">
    <location>
        <begin position="331"/>
        <end position="349"/>
    </location>
</feature>
<dbReference type="OMA" id="WKHEATH"/>
<proteinExistence type="predicted"/>
<reference evidence="3" key="1">
    <citation type="journal article" date="2017" name="Genome Biol.">
        <title>Comparative genomics reveals high biological diversity and specific adaptations in the industrially and medically important fungal genus Aspergillus.</title>
        <authorList>
            <person name="de Vries R.P."/>
            <person name="Riley R."/>
            <person name="Wiebenga A."/>
            <person name="Aguilar-Osorio G."/>
            <person name="Amillis S."/>
            <person name="Uchima C.A."/>
            <person name="Anderluh G."/>
            <person name="Asadollahi M."/>
            <person name="Askin M."/>
            <person name="Barry K."/>
            <person name="Battaglia E."/>
            <person name="Bayram O."/>
            <person name="Benocci T."/>
            <person name="Braus-Stromeyer S.A."/>
            <person name="Caldana C."/>
            <person name="Canovas D."/>
            <person name="Cerqueira G.C."/>
            <person name="Chen F."/>
            <person name="Chen W."/>
            <person name="Choi C."/>
            <person name="Clum A."/>
            <person name="Dos Santos R.A."/>
            <person name="Damasio A.R."/>
            <person name="Diallinas G."/>
            <person name="Emri T."/>
            <person name="Fekete E."/>
            <person name="Flipphi M."/>
            <person name="Freyberg S."/>
            <person name="Gallo A."/>
            <person name="Gournas C."/>
            <person name="Habgood R."/>
            <person name="Hainaut M."/>
            <person name="Harispe M.L."/>
            <person name="Henrissat B."/>
            <person name="Hilden K.S."/>
            <person name="Hope R."/>
            <person name="Hossain A."/>
            <person name="Karabika E."/>
            <person name="Karaffa L."/>
            <person name="Karanyi Z."/>
            <person name="Krasevec N."/>
            <person name="Kuo A."/>
            <person name="Kusch H."/>
            <person name="LaButti K."/>
            <person name="Lagendijk E.L."/>
            <person name="Lapidus A."/>
            <person name="Levasseur A."/>
            <person name="Lindquist E."/>
            <person name="Lipzen A."/>
            <person name="Logrieco A.F."/>
            <person name="MacCabe A."/>
            <person name="Maekelae M.R."/>
            <person name="Malavazi I."/>
            <person name="Melin P."/>
            <person name="Meyer V."/>
            <person name="Mielnichuk N."/>
            <person name="Miskei M."/>
            <person name="Molnar A.P."/>
            <person name="Mule G."/>
            <person name="Ngan C.Y."/>
            <person name="Orejas M."/>
            <person name="Orosz E."/>
            <person name="Ouedraogo J.P."/>
            <person name="Overkamp K.M."/>
            <person name="Park H.-S."/>
            <person name="Perrone G."/>
            <person name="Piumi F."/>
            <person name="Punt P.J."/>
            <person name="Ram A.F."/>
            <person name="Ramon A."/>
            <person name="Rauscher S."/>
            <person name="Record E."/>
            <person name="Riano-Pachon D.M."/>
            <person name="Robert V."/>
            <person name="Roehrig J."/>
            <person name="Ruller R."/>
            <person name="Salamov A."/>
            <person name="Salih N.S."/>
            <person name="Samson R.A."/>
            <person name="Sandor E."/>
            <person name="Sanguinetti M."/>
            <person name="Schuetze T."/>
            <person name="Sepcic K."/>
            <person name="Shelest E."/>
            <person name="Sherlock G."/>
            <person name="Sophianopoulou V."/>
            <person name="Squina F.M."/>
            <person name="Sun H."/>
            <person name="Susca A."/>
            <person name="Todd R.B."/>
            <person name="Tsang A."/>
            <person name="Unkles S.E."/>
            <person name="van de Wiele N."/>
            <person name="van Rossen-Uffink D."/>
            <person name="Oliveira J.V."/>
            <person name="Vesth T.C."/>
            <person name="Visser J."/>
            <person name="Yu J.-H."/>
            <person name="Zhou M."/>
            <person name="Andersen M.R."/>
            <person name="Archer D.B."/>
            <person name="Baker S.E."/>
            <person name="Benoit I."/>
            <person name="Brakhage A.A."/>
            <person name="Braus G.H."/>
            <person name="Fischer R."/>
            <person name="Frisvad J.C."/>
            <person name="Goldman G.H."/>
            <person name="Houbraken J."/>
            <person name="Oakley B."/>
            <person name="Pocsi I."/>
            <person name="Scazzocchio C."/>
            <person name="Seiboth B."/>
            <person name="vanKuyk P.A."/>
            <person name="Wortman J."/>
            <person name="Dyer P.S."/>
            <person name="Grigoriev I.V."/>
        </authorList>
    </citation>
    <scope>NUCLEOTIDE SEQUENCE [LARGE SCALE GENOMIC DNA]</scope>
    <source>
        <strain evidence="3">CBS 101740 / IMI 381727 / IBT 21946</strain>
    </source>
</reference>
<keyword evidence="1" id="KW-0812">Transmembrane</keyword>
<protein>
    <submittedName>
        <fullName evidence="2">Uncharacterized protein</fullName>
    </submittedName>
</protein>
<name>A0A1L9UKE5_ASPBC</name>
<organism evidence="2 3">
    <name type="scientific">Aspergillus brasiliensis (strain CBS 101740 / IMI 381727 / IBT 21946)</name>
    <dbReference type="NCBI Taxonomy" id="767769"/>
    <lineage>
        <taxon>Eukaryota</taxon>
        <taxon>Fungi</taxon>
        <taxon>Dikarya</taxon>
        <taxon>Ascomycota</taxon>
        <taxon>Pezizomycotina</taxon>
        <taxon>Eurotiomycetes</taxon>
        <taxon>Eurotiomycetidae</taxon>
        <taxon>Eurotiales</taxon>
        <taxon>Aspergillaceae</taxon>
        <taxon>Aspergillus</taxon>
        <taxon>Aspergillus subgen. Circumdati</taxon>
    </lineage>
</organism>
<keyword evidence="1" id="KW-0472">Membrane</keyword>